<feature type="compositionally biased region" description="Polar residues" evidence="1">
    <location>
        <begin position="341"/>
        <end position="350"/>
    </location>
</feature>
<accession>A0A0L6V429</accession>
<comment type="caution">
    <text evidence="2">The sequence shown here is derived from an EMBL/GenBank/DDBJ whole genome shotgun (WGS) entry which is preliminary data.</text>
</comment>
<dbReference type="VEuPathDB" id="FungiDB:VP01_2655g3"/>
<gene>
    <name evidence="2" type="ORF">VP01_2655g3</name>
</gene>
<evidence type="ECO:0000256" key="1">
    <source>
        <dbReference type="SAM" id="MobiDB-lite"/>
    </source>
</evidence>
<feature type="compositionally biased region" description="Low complexity" evidence="1">
    <location>
        <begin position="356"/>
        <end position="369"/>
    </location>
</feature>
<dbReference type="Gene3D" id="1.10.150.50">
    <property type="entry name" value="Transcription Factor, Ets-1"/>
    <property type="match status" value="1"/>
</dbReference>
<dbReference type="CDD" id="cd09487">
    <property type="entry name" value="SAM_superfamily"/>
    <property type="match status" value="1"/>
</dbReference>
<evidence type="ECO:0000313" key="2">
    <source>
        <dbReference type="EMBL" id="KNZ55531.1"/>
    </source>
</evidence>
<proteinExistence type="predicted"/>
<dbReference type="STRING" id="27349.A0A0L6V429"/>
<evidence type="ECO:0008006" key="4">
    <source>
        <dbReference type="Google" id="ProtNLM"/>
    </source>
</evidence>
<feature type="region of interest" description="Disordered" evidence="1">
    <location>
        <begin position="318"/>
        <end position="384"/>
    </location>
</feature>
<keyword evidence="3" id="KW-1185">Reference proteome</keyword>
<dbReference type="OrthoDB" id="1919336at2759"/>
<dbReference type="Proteomes" id="UP000037035">
    <property type="component" value="Unassembled WGS sequence"/>
</dbReference>
<name>A0A0L6V429_9BASI</name>
<protein>
    <recommendedName>
        <fullName evidence="4">SAM domain-containing protein</fullName>
    </recommendedName>
</protein>
<dbReference type="EMBL" id="LAVV01007563">
    <property type="protein sequence ID" value="KNZ55531.1"/>
    <property type="molecule type" value="Genomic_DNA"/>
</dbReference>
<dbReference type="SUPFAM" id="SSF47769">
    <property type="entry name" value="SAM/Pointed domain"/>
    <property type="match status" value="1"/>
</dbReference>
<organism evidence="2 3">
    <name type="scientific">Puccinia sorghi</name>
    <dbReference type="NCBI Taxonomy" id="27349"/>
    <lineage>
        <taxon>Eukaryota</taxon>
        <taxon>Fungi</taxon>
        <taxon>Dikarya</taxon>
        <taxon>Basidiomycota</taxon>
        <taxon>Pucciniomycotina</taxon>
        <taxon>Pucciniomycetes</taxon>
        <taxon>Pucciniales</taxon>
        <taxon>Pucciniaceae</taxon>
        <taxon>Puccinia</taxon>
    </lineage>
</organism>
<dbReference type="AlphaFoldDB" id="A0A0L6V429"/>
<reference evidence="2 3" key="1">
    <citation type="submission" date="2015-08" db="EMBL/GenBank/DDBJ databases">
        <title>Next Generation Sequencing and Analysis of the Genome of Puccinia sorghi L Schw, the Causal Agent of Maize Common Rust.</title>
        <authorList>
            <person name="Rochi L."/>
            <person name="Burguener G."/>
            <person name="Darino M."/>
            <person name="Turjanski A."/>
            <person name="Kreff E."/>
            <person name="Dieguez M.J."/>
            <person name="Sacco F."/>
        </authorList>
    </citation>
    <scope>NUCLEOTIDE SEQUENCE [LARGE SCALE GENOMIC DNA]</scope>
    <source>
        <strain evidence="2 3">RO10H11247</strain>
    </source>
</reference>
<dbReference type="InterPro" id="IPR013761">
    <property type="entry name" value="SAM/pointed_sf"/>
</dbReference>
<sequence length="428" mass="47106">MASREGSVKIFLESLGLGDYLSMSVQFLAEGFDTIQYSFHFLGYPLEAIQEITEEDLEEMRVKRGHRRTLQRALGIRFATNAVVDKTRLEAGSPSQAPISPPLFSGGGRLHGAFTQRSGSWDHESSQSESPLFAGVERNLSPPQLHCGPTCINRSGNFHPSFSCVHKLPSRMANYSSSPRPSSACLQNPRGGTAVIRSLSSKNRFLHTSCSAKRFVRSSKSKRFPFQKLPESLVIAGRIWNQVLKRCGDLNHVIPLGSTGSYGPHIPGFRTGSYQQHCRYLQKFKEAQQVRNSASQPSPQRCPDAGRYSARSLGVKSECNDNSCEASDVESEERDDVMSNPVVSSSTSQADPGANGSSPSPRRAGGSVSERPQPATSASGYPYHQLPLPHISHYCTRPTIPNLRTLDKHLTESQTLFFKSNRSVRTHP</sequence>
<evidence type="ECO:0000313" key="3">
    <source>
        <dbReference type="Proteomes" id="UP000037035"/>
    </source>
</evidence>